<evidence type="ECO:0000256" key="1">
    <source>
        <dbReference type="SAM" id="MobiDB-lite"/>
    </source>
</evidence>
<accession>A0A081B891</accession>
<dbReference type="Proteomes" id="UP000028702">
    <property type="component" value="Unassembled WGS sequence"/>
</dbReference>
<sequence>MAFSGRHVVNAPECCMTKRASGRHGARDAGPFTGEPDMAKTQKAGGKAAGAKTAKAPAKEAGAAASKAKKAKK</sequence>
<organism evidence="2 3">
    <name type="scientific">Tepidicaulis marinus</name>
    <dbReference type="NCBI Taxonomy" id="1333998"/>
    <lineage>
        <taxon>Bacteria</taxon>
        <taxon>Pseudomonadati</taxon>
        <taxon>Pseudomonadota</taxon>
        <taxon>Alphaproteobacteria</taxon>
        <taxon>Hyphomicrobiales</taxon>
        <taxon>Parvibaculaceae</taxon>
        <taxon>Tepidicaulis</taxon>
    </lineage>
</organism>
<dbReference type="EMBL" id="BBIO01000003">
    <property type="protein sequence ID" value="GAK44259.1"/>
    <property type="molecule type" value="Genomic_DNA"/>
</dbReference>
<evidence type="ECO:0000313" key="2">
    <source>
        <dbReference type="EMBL" id="GAK44259.1"/>
    </source>
</evidence>
<comment type="caution">
    <text evidence="2">The sequence shown here is derived from an EMBL/GenBank/DDBJ whole genome shotgun (WGS) entry which is preliminary data.</text>
</comment>
<evidence type="ECO:0000313" key="3">
    <source>
        <dbReference type="Proteomes" id="UP000028702"/>
    </source>
</evidence>
<name>A0A081B891_9HYPH</name>
<dbReference type="AlphaFoldDB" id="A0A081B891"/>
<dbReference type="STRING" id="1333998.M2A_0758"/>
<protein>
    <submittedName>
        <fullName evidence="2">Uncharacterized protein</fullName>
    </submittedName>
</protein>
<feature type="compositionally biased region" description="Low complexity" evidence="1">
    <location>
        <begin position="39"/>
        <end position="66"/>
    </location>
</feature>
<keyword evidence="3" id="KW-1185">Reference proteome</keyword>
<reference evidence="2 3" key="1">
    <citation type="submission" date="2014-07" db="EMBL/GenBank/DDBJ databases">
        <title>Tepidicaulis marinum gen. nov., sp. nov., a novel marine bacterium denitrifying nitrate to nitrous oxide strictly under microaerobic conditions.</title>
        <authorList>
            <person name="Takeuchi M."/>
            <person name="Yamagishi T."/>
            <person name="Kamagata Y."/>
            <person name="Oshima K."/>
            <person name="Hattori M."/>
            <person name="Katayama T."/>
            <person name="Hanada S."/>
            <person name="Tamaki H."/>
            <person name="Marumo K."/>
            <person name="Maeda H."/>
            <person name="Nedachi M."/>
            <person name="Iwasaki W."/>
            <person name="Suwa Y."/>
            <person name="Sakata S."/>
        </authorList>
    </citation>
    <scope>NUCLEOTIDE SEQUENCE [LARGE SCALE GENOMIC DNA]</scope>
    <source>
        <strain evidence="2 3">MA2</strain>
    </source>
</reference>
<proteinExistence type="predicted"/>
<gene>
    <name evidence="2" type="ORF">M2A_0758</name>
</gene>
<feature type="region of interest" description="Disordered" evidence="1">
    <location>
        <begin position="19"/>
        <end position="73"/>
    </location>
</feature>